<keyword evidence="4" id="KW-0472">Membrane</keyword>
<dbReference type="InterPro" id="IPR042855">
    <property type="entry name" value="V_SNARE_CC"/>
</dbReference>
<organism evidence="6 7">
    <name type="scientific">Hericium alpestre</name>
    <dbReference type="NCBI Taxonomy" id="135208"/>
    <lineage>
        <taxon>Eukaryota</taxon>
        <taxon>Fungi</taxon>
        <taxon>Dikarya</taxon>
        <taxon>Basidiomycota</taxon>
        <taxon>Agaricomycotina</taxon>
        <taxon>Agaricomycetes</taxon>
        <taxon>Russulales</taxon>
        <taxon>Hericiaceae</taxon>
        <taxon>Hericium</taxon>
    </lineage>
</organism>
<dbReference type="STRING" id="135208.A0A4Y9ZX91"/>
<dbReference type="PROSITE" id="PS50892">
    <property type="entry name" value="V_SNARE"/>
    <property type="match status" value="1"/>
</dbReference>
<feature type="coiled-coil region" evidence="2">
    <location>
        <begin position="302"/>
        <end position="371"/>
    </location>
</feature>
<feature type="region of interest" description="Disordered" evidence="3">
    <location>
        <begin position="514"/>
        <end position="546"/>
    </location>
</feature>
<keyword evidence="1 2" id="KW-0175">Coiled coil</keyword>
<evidence type="ECO:0000259" key="5">
    <source>
        <dbReference type="PROSITE" id="PS50892"/>
    </source>
</evidence>
<evidence type="ECO:0000256" key="4">
    <source>
        <dbReference type="SAM" id="Phobius"/>
    </source>
</evidence>
<dbReference type="CDD" id="cd15874">
    <property type="entry name" value="R-SNARE_Snc1"/>
    <property type="match status" value="1"/>
</dbReference>
<name>A0A4Y9ZX91_9AGAM</name>
<accession>A0A4Y9ZX91</accession>
<gene>
    <name evidence="6" type="ORF">EWM64_g5221</name>
</gene>
<dbReference type="PRINTS" id="PR00219">
    <property type="entry name" value="SYNAPTOBREVN"/>
</dbReference>
<dbReference type="Pfam" id="PF00957">
    <property type="entry name" value="Synaptobrevin"/>
    <property type="match status" value="1"/>
</dbReference>
<proteinExistence type="predicted"/>
<dbReference type="AlphaFoldDB" id="A0A4Y9ZX91"/>
<dbReference type="EMBL" id="SFCI01000615">
    <property type="protein sequence ID" value="TFY78790.1"/>
    <property type="molecule type" value="Genomic_DNA"/>
</dbReference>
<protein>
    <recommendedName>
        <fullName evidence="5">V-SNARE coiled-coil homology domain-containing protein</fullName>
    </recommendedName>
</protein>
<dbReference type="GO" id="GO:0016020">
    <property type="term" value="C:membrane"/>
    <property type="evidence" value="ECO:0007669"/>
    <property type="project" value="InterPro"/>
</dbReference>
<dbReference type="SUPFAM" id="SSF58038">
    <property type="entry name" value="SNARE fusion complex"/>
    <property type="match status" value="1"/>
</dbReference>
<evidence type="ECO:0000313" key="6">
    <source>
        <dbReference type="EMBL" id="TFY78790.1"/>
    </source>
</evidence>
<feature type="compositionally biased region" description="Low complexity" evidence="3">
    <location>
        <begin position="522"/>
        <end position="534"/>
    </location>
</feature>
<dbReference type="PANTHER" id="PTHR45701">
    <property type="entry name" value="SYNAPTOBREVIN FAMILY MEMBER"/>
    <property type="match status" value="1"/>
</dbReference>
<keyword evidence="4" id="KW-1133">Transmembrane helix</keyword>
<feature type="domain" description="V-SNARE coiled-coil homology" evidence="5">
    <location>
        <begin position="545"/>
        <end position="605"/>
    </location>
</feature>
<evidence type="ECO:0000313" key="7">
    <source>
        <dbReference type="Proteomes" id="UP000298061"/>
    </source>
</evidence>
<reference evidence="6 7" key="1">
    <citation type="submission" date="2019-02" db="EMBL/GenBank/DDBJ databases">
        <title>Genome sequencing of the rare red list fungi Hericium alpestre (H. flagellum).</title>
        <authorList>
            <person name="Buettner E."/>
            <person name="Kellner H."/>
        </authorList>
    </citation>
    <scope>NUCLEOTIDE SEQUENCE [LARGE SCALE GENOMIC DNA]</scope>
    <source>
        <strain evidence="6 7">DSM 108284</strain>
    </source>
</reference>
<keyword evidence="7" id="KW-1185">Reference proteome</keyword>
<feature type="region of interest" description="Disordered" evidence="3">
    <location>
        <begin position="423"/>
        <end position="454"/>
    </location>
</feature>
<comment type="caution">
    <text evidence="6">The sequence shown here is derived from an EMBL/GenBank/DDBJ whole genome shotgun (WGS) entry which is preliminary data.</text>
</comment>
<dbReference type="OrthoDB" id="190375at2759"/>
<keyword evidence="4" id="KW-0812">Transmembrane</keyword>
<dbReference type="GO" id="GO:0016192">
    <property type="term" value="P:vesicle-mediated transport"/>
    <property type="evidence" value="ECO:0007669"/>
    <property type="project" value="InterPro"/>
</dbReference>
<sequence length="634" mass="71039">MIFSDADIHAAGQMEKTDQNTHDILLPITTMTNAHIVRTTTPENTPSSTGKWAMVLRESQSFDKDLSTIFEVEACRLRKQLIDEIAFSEWTSARSALAIMPPTLDLMSIFGGYALPPMTPALAVPAADLSGTVQSLVDEMLARLQTEGARALRREEWRVFRAAIARQATFEVQLEEQEAALKQWTQASLDAQRAVLRTHYQEHLGAQKASFELQDRAREMQDIRARTALRDEWAARVKRAEDKIGAFRKQIGEEKESLRSSRASSVLRRAGTWSKKVEGEFSQAGKKIHELEIQVDTGKALAEAEEAVRIEAETQLRQATDQIADLKTKLASQTKLAVTEGEIRQAQEQELVQMKKEVVELKNNLALEKKQTSTQYTTQMRVQAELTACQTQLKEAEASNIGLQKRVQDRLLRVAELKGSLTLEKNTSSRESTDRKKAEDALRTARSQMQKQDEDYGKLHMQFEEQSIYVAQLQKENQDMISTLAPIMERFRGSFAGSHPPSTGAKETHENIMSEPYDPYLPRGGSSSNPSGAAPGQGGNNGNPKTAAIQAQIDDTVTIMRDNITKVVERQERLDSLQDKTDNLAVSAQGFRRNANRVRKNMWWKDMKMRIIIGLAIAVIIVIIVVSVVKATKH</sequence>
<feature type="transmembrane region" description="Helical" evidence="4">
    <location>
        <begin position="609"/>
        <end position="629"/>
    </location>
</feature>
<evidence type="ECO:0000256" key="2">
    <source>
        <dbReference type="SAM" id="Coils"/>
    </source>
</evidence>
<dbReference type="PROSITE" id="PS00417">
    <property type="entry name" value="SYNAPTOBREVIN"/>
    <property type="match status" value="1"/>
</dbReference>
<dbReference type="InterPro" id="IPR001388">
    <property type="entry name" value="Synaptobrevin-like"/>
</dbReference>
<evidence type="ECO:0000256" key="3">
    <source>
        <dbReference type="SAM" id="MobiDB-lite"/>
    </source>
</evidence>
<evidence type="ECO:0000256" key="1">
    <source>
        <dbReference type="PROSITE-ProRule" id="PRU00290"/>
    </source>
</evidence>
<dbReference type="InterPro" id="IPR016444">
    <property type="entry name" value="Synaptobrevin/VAMP"/>
</dbReference>
<feature type="compositionally biased region" description="Basic and acidic residues" evidence="3">
    <location>
        <begin position="427"/>
        <end position="443"/>
    </location>
</feature>
<dbReference type="Gene3D" id="1.20.5.110">
    <property type="match status" value="1"/>
</dbReference>
<dbReference type="Proteomes" id="UP000298061">
    <property type="component" value="Unassembled WGS sequence"/>
</dbReference>